<accession>A0AAV8UY47</accession>
<dbReference type="Proteomes" id="UP001157974">
    <property type="component" value="Unassembled WGS sequence"/>
</dbReference>
<protein>
    <submittedName>
        <fullName evidence="2">Uncharacterized protein</fullName>
    </submittedName>
</protein>
<name>A0AAV8UY47_9RHOD</name>
<evidence type="ECO:0000256" key="1">
    <source>
        <dbReference type="SAM" id="Phobius"/>
    </source>
</evidence>
<gene>
    <name evidence="2" type="ORF">NDN08_003046</name>
</gene>
<evidence type="ECO:0000313" key="3">
    <source>
        <dbReference type="Proteomes" id="UP001157974"/>
    </source>
</evidence>
<keyword evidence="1" id="KW-0812">Transmembrane</keyword>
<proteinExistence type="predicted"/>
<reference evidence="2 3" key="1">
    <citation type="journal article" date="2023" name="Nat. Commun.">
        <title>Origin of minicircular mitochondrial genomes in red algae.</title>
        <authorList>
            <person name="Lee Y."/>
            <person name="Cho C.H."/>
            <person name="Lee Y.M."/>
            <person name="Park S.I."/>
            <person name="Yang J.H."/>
            <person name="West J.A."/>
            <person name="Bhattacharya D."/>
            <person name="Yoon H.S."/>
        </authorList>
    </citation>
    <scope>NUCLEOTIDE SEQUENCE [LARGE SCALE GENOMIC DNA]</scope>
    <source>
        <strain evidence="2 3">CCMP1338</strain>
        <tissue evidence="2">Whole cell</tissue>
    </source>
</reference>
<keyword evidence="3" id="KW-1185">Reference proteome</keyword>
<organism evidence="2 3">
    <name type="scientific">Rhodosorus marinus</name>
    <dbReference type="NCBI Taxonomy" id="101924"/>
    <lineage>
        <taxon>Eukaryota</taxon>
        <taxon>Rhodophyta</taxon>
        <taxon>Stylonematophyceae</taxon>
        <taxon>Stylonematales</taxon>
        <taxon>Stylonemataceae</taxon>
        <taxon>Rhodosorus</taxon>
    </lineage>
</organism>
<sequence length="88" mass="9913">MDVALIVTLCVIGGLLLIAFAIFGVQKTIGGIVSGTQFVVNEIIWGIPKTLLGSREREKQQERQAYANPYPHGKEQSWWEWFTSWFSG</sequence>
<dbReference type="EMBL" id="JAMWBK010000003">
    <property type="protein sequence ID" value="KAJ8906553.1"/>
    <property type="molecule type" value="Genomic_DNA"/>
</dbReference>
<keyword evidence="1" id="KW-1133">Transmembrane helix</keyword>
<dbReference type="AlphaFoldDB" id="A0AAV8UY47"/>
<evidence type="ECO:0000313" key="2">
    <source>
        <dbReference type="EMBL" id="KAJ8906553.1"/>
    </source>
</evidence>
<keyword evidence="1" id="KW-0472">Membrane</keyword>
<comment type="caution">
    <text evidence="2">The sequence shown here is derived from an EMBL/GenBank/DDBJ whole genome shotgun (WGS) entry which is preliminary data.</text>
</comment>
<feature type="transmembrane region" description="Helical" evidence="1">
    <location>
        <begin position="6"/>
        <end position="25"/>
    </location>
</feature>